<keyword evidence="2" id="KW-0349">Heme</keyword>
<dbReference type="EMBL" id="RJSF01000040">
    <property type="protein sequence ID" value="RNM13944.1"/>
    <property type="molecule type" value="Genomic_DNA"/>
</dbReference>
<keyword evidence="3" id="KW-0479">Metal-binding</keyword>
<dbReference type="InterPro" id="IPR045854">
    <property type="entry name" value="NO2/SO3_Rdtase_4Fe4S_sf"/>
</dbReference>
<comment type="caution">
    <text evidence="8">The sequence shown here is derived from an EMBL/GenBank/DDBJ whole genome shotgun (WGS) entry which is preliminary data.</text>
</comment>
<evidence type="ECO:0000256" key="6">
    <source>
        <dbReference type="ARBA" id="ARBA00023014"/>
    </source>
</evidence>
<dbReference type="GO" id="GO:0046872">
    <property type="term" value="F:metal ion binding"/>
    <property type="evidence" value="ECO:0007669"/>
    <property type="project" value="UniProtKB-KW"/>
</dbReference>
<keyword evidence="9" id="KW-1185">Reference proteome</keyword>
<dbReference type="InterPro" id="IPR036136">
    <property type="entry name" value="Nit/Sulf_reduc_fer-like_dom_sf"/>
</dbReference>
<organism evidence="8 9">
    <name type="scientific">Nocardioides pocheonensis</name>
    <dbReference type="NCBI Taxonomy" id="661485"/>
    <lineage>
        <taxon>Bacteria</taxon>
        <taxon>Bacillati</taxon>
        <taxon>Actinomycetota</taxon>
        <taxon>Actinomycetes</taxon>
        <taxon>Propionibacteriales</taxon>
        <taxon>Nocardioidaceae</taxon>
        <taxon>Nocardioides</taxon>
    </lineage>
</organism>
<keyword evidence="4" id="KW-0560">Oxidoreductase</keyword>
<sequence>MAPLRTRPTRTRRDRCPGVLRPWPAADGGLVRVRLVGGRISSTSLVALSGVAEEYGDGDLHLTARANLQLRALPLDSGSLSTTVVAAIENTGLLPSRPHDLARNVLVSPLTGIAGGRADLRLVAASLDAALLADPGLGDLPGRFLFALDDGRGDLLTREQDLGLVALDGRSAQLRIGAAFGPVVSLDDSSQALASLAREFLAARGTGAGAPWHVAELATPLGRQVAPDPRLPEPGPPLGFGSHPGAEHVAVPEGVLTPALVTELAGSETELVITPWRGVVVPT</sequence>
<feature type="domain" description="Nitrite/Sulfite reductase ferredoxin-like" evidence="7">
    <location>
        <begin position="30"/>
        <end position="76"/>
    </location>
</feature>
<dbReference type="GO" id="GO:0051539">
    <property type="term" value="F:4 iron, 4 sulfur cluster binding"/>
    <property type="evidence" value="ECO:0007669"/>
    <property type="project" value="UniProtKB-KW"/>
</dbReference>
<evidence type="ECO:0000256" key="5">
    <source>
        <dbReference type="ARBA" id="ARBA00023004"/>
    </source>
</evidence>
<dbReference type="PANTHER" id="PTHR32439:SF9">
    <property type="entry name" value="BLR3264 PROTEIN"/>
    <property type="match status" value="1"/>
</dbReference>
<dbReference type="InterPro" id="IPR051329">
    <property type="entry name" value="NIR_SIR_4Fe-4S"/>
</dbReference>
<dbReference type="SUPFAM" id="SSF55124">
    <property type="entry name" value="Nitrite/Sulfite reductase N-terminal domain-like"/>
    <property type="match status" value="1"/>
</dbReference>
<dbReference type="RefSeq" id="WP_123223352.1">
    <property type="nucleotide sequence ID" value="NZ_RJSF01000040.1"/>
</dbReference>
<evidence type="ECO:0000256" key="2">
    <source>
        <dbReference type="ARBA" id="ARBA00022617"/>
    </source>
</evidence>
<dbReference type="OrthoDB" id="105450at2"/>
<keyword evidence="6" id="KW-0411">Iron-sulfur</keyword>
<protein>
    <submittedName>
        <fullName evidence="8">Nitrite reductase</fullName>
    </submittedName>
</protein>
<evidence type="ECO:0000259" key="7">
    <source>
        <dbReference type="Pfam" id="PF03460"/>
    </source>
</evidence>
<dbReference type="Gene3D" id="3.30.413.10">
    <property type="entry name" value="Sulfite Reductase Hemoprotein, domain 1"/>
    <property type="match status" value="1"/>
</dbReference>
<reference evidence="8 9" key="1">
    <citation type="submission" date="2018-11" db="EMBL/GenBank/DDBJ databases">
        <authorList>
            <person name="Li F."/>
        </authorList>
    </citation>
    <scope>NUCLEOTIDE SEQUENCE [LARGE SCALE GENOMIC DNA]</scope>
    <source>
        <strain evidence="8 9">Gsoil 818</strain>
    </source>
</reference>
<dbReference type="GO" id="GO:0016491">
    <property type="term" value="F:oxidoreductase activity"/>
    <property type="evidence" value="ECO:0007669"/>
    <property type="project" value="UniProtKB-KW"/>
</dbReference>
<dbReference type="AlphaFoldDB" id="A0A3N0GN91"/>
<dbReference type="Pfam" id="PF03460">
    <property type="entry name" value="NIR_SIR_ferr"/>
    <property type="match status" value="1"/>
</dbReference>
<dbReference type="SUPFAM" id="SSF56014">
    <property type="entry name" value="Nitrite and sulphite reductase 4Fe-4S domain-like"/>
    <property type="match status" value="1"/>
</dbReference>
<dbReference type="InterPro" id="IPR005117">
    <property type="entry name" value="NiRdtase/SiRdtase_haem-b_fer"/>
</dbReference>
<name>A0A3N0GN91_9ACTN</name>
<evidence type="ECO:0000256" key="3">
    <source>
        <dbReference type="ARBA" id="ARBA00022723"/>
    </source>
</evidence>
<keyword evidence="5" id="KW-0408">Iron</keyword>
<gene>
    <name evidence="8" type="ORF">EFL26_13410</name>
</gene>
<proteinExistence type="predicted"/>
<dbReference type="PANTHER" id="PTHR32439">
    <property type="entry name" value="FERREDOXIN--NITRITE REDUCTASE, CHLOROPLASTIC"/>
    <property type="match status" value="1"/>
</dbReference>
<evidence type="ECO:0000256" key="4">
    <source>
        <dbReference type="ARBA" id="ARBA00023002"/>
    </source>
</evidence>
<evidence type="ECO:0000313" key="8">
    <source>
        <dbReference type="EMBL" id="RNM13944.1"/>
    </source>
</evidence>
<accession>A0A3N0GN91</accession>
<evidence type="ECO:0000256" key="1">
    <source>
        <dbReference type="ARBA" id="ARBA00022485"/>
    </source>
</evidence>
<dbReference type="Gene3D" id="3.90.480.10">
    <property type="entry name" value="Sulfite Reductase Hemoprotein,Domain 2"/>
    <property type="match status" value="1"/>
</dbReference>
<evidence type="ECO:0000313" key="9">
    <source>
        <dbReference type="Proteomes" id="UP000279994"/>
    </source>
</evidence>
<keyword evidence="1" id="KW-0004">4Fe-4S</keyword>
<dbReference type="Proteomes" id="UP000279994">
    <property type="component" value="Unassembled WGS sequence"/>
</dbReference>